<accession>A0A8A4TX74</accession>
<protein>
    <submittedName>
        <fullName evidence="2">Metallophosphoesterase</fullName>
    </submittedName>
</protein>
<feature type="domain" description="Calcineurin-like phosphoesterase" evidence="1">
    <location>
        <begin position="17"/>
        <end position="172"/>
    </location>
</feature>
<dbReference type="RefSeq" id="WP_237383674.1">
    <property type="nucleotide sequence ID" value="NZ_CP071793.1"/>
</dbReference>
<keyword evidence="3" id="KW-1185">Reference proteome</keyword>
<evidence type="ECO:0000313" key="3">
    <source>
        <dbReference type="Proteomes" id="UP000663929"/>
    </source>
</evidence>
<name>A0A8A4TX74_SULCO</name>
<dbReference type="InterPro" id="IPR004843">
    <property type="entry name" value="Calcineurin-like_PHP"/>
</dbReference>
<dbReference type="EMBL" id="CP071793">
    <property type="protein sequence ID" value="QTD53572.1"/>
    <property type="molecule type" value="Genomic_DNA"/>
</dbReference>
<dbReference type="Gene3D" id="3.60.21.10">
    <property type="match status" value="2"/>
</dbReference>
<dbReference type="GO" id="GO:0016787">
    <property type="term" value="F:hydrolase activity"/>
    <property type="evidence" value="ECO:0007669"/>
    <property type="project" value="InterPro"/>
</dbReference>
<dbReference type="PANTHER" id="PTHR46546">
    <property type="entry name" value="SHEWANELLA-LIKE PROTEIN PHOSPHATASE 1"/>
    <property type="match status" value="1"/>
</dbReference>
<dbReference type="KEGG" id="scor:J3U87_14045"/>
<dbReference type="InterPro" id="IPR029052">
    <property type="entry name" value="Metallo-depent_PP-like"/>
</dbReference>
<gene>
    <name evidence="2" type="ORF">J3U87_14045</name>
</gene>
<sequence length="531" mass="61721">MDQPTVTLPEHRSAYHRTIVIGDIHGDLDIMLQSLSEKKLLHYDGDVAGVIQVLKEGLTEDHLEDLETMVIRQEPRCQLVFLGDLVDRYHHGYHAVQFLKKVRWHRFGIDLIVLLGNHDLHNLQFFVNPYAAYQLYSESEHALEEVMDFIGRMGLPQSLDSFFDLHRDEIETVQRDFYRTGRLEWPLPYGSLVLSYQRDLSLLADYRGETLEDLWTYLKRAAEAFGFSWQPHINWMEGINAFTDRLALYEGGQTAWNWWDIAPRLSEELTENAFGGYDPKLRYFNIWRRDVERGGKPLPFVDVLLVDWRVISLVWRKHYGSFFRRMKVLHLDGNNLYAHGGISPQTMVDSQGFGALYSLSRGLFLKEADERRFGLKRTVQRCNRLARQVMDNALNDLSFTGMCGTEIIDAIGQWRGGRRGFTEFGGFLWADFEFLRTSVRGNQAIAQLYREFIDASGLRRVVCGHTRFQDHGDPELRYLRIRELYDMGLDYICVDNSCSRGYRMEPVRNGIEINADGEILGPGKDRVQSPW</sequence>
<reference evidence="2" key="1">
    <citation type="submission" date="2021-03" db="EMBL/GenBank/DDBJ databases">
        <title>Acanthopleuribacteraceae sp. M133.</title>
        <authorList>
            <person name="Wang G."/>
        </authorList>
    </citation>
    <scope>NUCLEOTIDE SEQUENCE</scope>
    <source>
        <strain evidence="2">M133</strain>
    </source>
</reference>
<dbReference type="AlphaFoldDB" id="A0A8A4TX74"/>
<dbReference type="Pfam" id="PF00149">
    <property type="entry name" value="Metallophos"/>
    <property type="match status" value="1"/>
</dbReference>
<proteinExistence type="predicted"/>
<evidence type="ECO:0000313" key="2">
    <source>
        <dbReference type="EMBL" id="QTD53572.1"/>
    </source>
</evidence>
<dbReference type="PANTHER" id="PTHR46546:SF4">
    <property type="entry name" value="SHEWANELLA-LIKE PROTEIN PHOSPHATASE 1"/>
    <property type="match status" value="1"/>
</dbReference>
<dbReference type="SUPFAM" id="SSF56300">
    <property type="entry name" value="Metallo-dependent phosphatases"/>
    <property type="match status" value="1"/>
</dbReference>
<organism evidence="2 3">
    <name type="scientific">Sulfidibacter corallicola</name>
    <dbReference type="NCBI Taxonomy" id="2818388"/>
    <lineage>
        <taxon>Bacteria</taxon>
        <taxon>Pseudomonadati</taxon>
        <taxon>Acidobacteriota</taxon>
        <taxon>Holophagae</taxon>
        <taxon>Acanthopleuribacterales</taxon>
        <taxon>Acanthopleuribacteraceae</taxon>
        <taxon>Sulfidibacter</taxon>
    </lineage>
</organism>
<evidence type="ECO:0000259" key="1">
    <source>
        <dbReference type="Pfam" id="PF00149"/>
    </source>
</evidence>
<dbReference type="Proteomes" id="UP000663929">
    <property type="component" value="Chromosome"/>
</dbReference>